<keyword evidence="1" id="KW-0472">Membrane</keyword>
<dbReference type="EMBL" id="BDME01000001">
    <property type="protein sequence ID" value="GAX86973.1"/>
    <property type="molecule type" value="Genomic_DNA"/>
</dbReference>
<proteinExistence type="predicted"/>
<dbReference type="Proteomes" id="UP000217944">
    <property type="component" value="Unassembled WGS sequence"/>
</dbReference>
<keyword evidence="1" id="KW-0812">Transmembrane</keyword>
<evidence type="ECO:0000313" key="2">
    <source>
        <dbReference type="EMBL" id="GAX86973.1"/>
    </source>
</evidence>
<reference evidence="2 3" key="1">
    <citation type="journal article" date="2017" name="Syst. Appl. Microbiol.">
        <title>Lebetimonas natsushimae sp. nov., a novel strictly anaerobic, moderately thermophilic chemoautotroph isolated from a deep-sea hydrothermal vent polychaete nest in the Mid-Okinawa Trough.</title>
        <authorList>
            <person name="Nagata R."/>
            <person name="Takaki Y."/>
            <person name="Tame A."/>
            <person name="Nunoura T."/>
            <person name="Muto H."/>
            <person name="Mino S."/>
            <person name="Sawayama S."/>
            <person name="Takai K."/>
            <person name="Nakagawa S."/>
        </authorList>
    </citation>
    <scope>NUCLEOTIDE SEQUENCE [LARGE SCALE GENOMIC DNA]</scope>
    <source>
        <strain evidence="2 3">HS1857</strain>
    </source>
</reference>
<accession>A0A292YBS8</accession>
<dbReference type="AlphaFoldDB" id="A0A292YBS8"/>
<keyword evidence="1" id="KW-1133">Transmembrane helix</keyword>
<name>A0A292YBS8_9BACT</name>
<comment type="caution">
    <text evidence="2">The sequence shown here is derived from an EMBL/GenBank/DDBJ whole genome shotgun (WGS) entry which is preliminary data.</text>
</comment>
<feature type="transmembrane region" description="Helical" evidence="1">
    <location>
        <begin position="26"/>
        <end position="51"/>
    </location>
</feature>
<dbReference type="RefSeq" id="WP_238593958.1">
    <property type="nucleotide sequence ID" value="NZ_BDME01000001.1"/>
</dbReference>
<evidence type="ECO:0000256" key="1">
    <source>
        <dbReference type="SAM" id="Phobius"/>
    </source>
</evidence>
<gene>
    <name evidence="2" type="ORF">LNAT_P0268</name>
</gene>
<evidence type="ECO:0000313" key="3">
    <source>
        <dbReference type="Proteomes" id="UP000217944"/>
    </source>
</evidence>
<keyword evidence="3" id="KW-1185">Reference proteome</keyword>
<protein>
    <submittedName>
        <fullName evidence="2">Uncharacterized protein</fullName>
    </submittedName>
</protein>
<sequence>MKLPKLNFSFKLPTIKIYGIDIVKNFLFFTFFIFLTLLSIGVIIAPTIRIFKKYQNEFYKTQSEFNVLKNHYLQKNEELKKLQKMNSKIISALNRDFNKNNFKNFASKFMNITNIREINSSIYKDDFIKTSYMLDAIIKSPKDFYDFIDALKNYKYVIRAYFPVNFEKKEESIALSFKIEHYKINEKWKMKNGK</sequence>
<organism evidence="2 3">
    <name type="scientific">Lebetimonas natsushimae</name>
    <dbReference type="NCBI Taxonomy" id="1936991"/>
    <lineage>
        <taxon>Bacteria</taxon>
        <taxon>Pseudomonadati</taxon>
        <taxon>Campylobacterota</taxon>
        <taxon>Epsilonproteobacteria</taxon>
        <taxon>Nautiliales</taxon>
        <taxon>Nautiliaceae</taxon>
        <taxon>Lebetimonas</taxon>
    </lineage>
</organism>